<feature type="region of interest" description="Disordered" evidence="4">
    <location>
        <begin position="573"/>
        <end position="612"/>
    </location>
</feature>
<dbReference type="PANTHER" id="PTHR16266:SF4">
    <property type="entry name" value="PH-INTERACTING PROTEIN"/>
    <property type="match status" value="1"/>
</dbReference>
<dbReference type="InterPro" id="IPR019775">
    <property type="entry name" value="WD40_repeat_CS"/>
</dbReference>
<dbReference type="AlphaFoldDB" id="S7MML8"/>
<dbReference type="Proteomes" id="UP000052978">
    <property type="component" value="Unassembled WGS sequence"/>
</dbReference>
<feature type="compositionally biased region" description="Low complexity" evidence="4">
    <location>
        <begin position="1065"/>
        <end position="1078"/>
    </location>
</feature>
<dbReference type="PANTHER" id="PTHR16266">
    <property type="entry name" value="WD REPEAT DOMAIN 9"/>
    <property type="match status" value="1"/>
</dbReference>
<evidence type="ECO:0000256" key="2">
    <source>
        <dbReference type="ARBA" id="ARBA00022737"/>
    </source>
</evidence>
<feature type="compositionally biased region" description="Low complexity" evidence="4">
    <location>
        <begin position="889"/>
        <end position="907"/>
    </location>
</feature>
<accession>S7MML8</accession>
<feature type="region of interest" description="Disordered" evidence="4">
    <location>
        <begin position="647"/>
        <end position="666"/>
    </location>
</feature>
<keyword evidence="2" id="KW-0677">Repeat</keyword>
<feature type="repeat" description="WD" evidence="3">
    <location>
        <begin position="314"/>
        <end position="348"/>
    </location>
</feature>
<keyword evidence="6" id="KW-1185">Reference proteome</keyword>
<dbReference type="InterPro" id="IPR001680">
    <property type="entry name" value="WD40_rpt"/>
</dbReference>
<dbReference type="GO" id="GO:0006357">
    <property type="term" value="P:regulation of transcription by RNA polymerase II"/>
    <property type="evidence" value="ECO:0007669"/>
    <property type="project" value="TreeGrafter"/>
</dbReference>
<feature type="repeat" description="WD" evidence="3">
    <location>
        <begin position="265"/>
        <end position="306"/>
    </location>
</feature>
<feature type="repeat" description="WD" evidence="3">
    <location>
        <begin position="223"/>
        <end position="264"/>
    </location>
</feature>
<dbReference type="PROSITE" id="PS00678">
    <property type="entry name" value="WD_REPEATS_1"/>
    <property type="match status" value="1"/>
</dbReference>
<feature type="region of interest" description="Disordered" evidence="4">
    <location>
        <begin position="1"/>
        <end position="27"/>
    </location>
</feature>
<evidence type="ECO:0000313" key="6">
    <source>
        <dbReference type="Proteomes" id="UP000052978"/>
    </source>
</evidence>
<dbReference type="SUPFAM" id="SSF50978">
    <property type="entry name" value="WD40 repeat-like"/>
    <property type="match status" value="1"/>
</dbReference>
<dbReference type="GO" id="GO:0007010">
    <property type="term" value="P:cytoskeleton organization"/>
    <property type="evidence" value="ECO:0007669"/>
    <property type="project" value="TreeGrafter"/>
</dbReference>
<dbReference type="InterPro" id="IPR052060">
    <property type="entry name" value="Bromo_WD_repeat"/>
</dbReference>
<feature type="region of interest" description="Disordered" evidence="4">
    <location>
        <begin position="701"/>
        <end position="720"/>
    </location>
</feature>
<feature type="region of interest" description="Disordered" evidence="4">
    <location>
        <begin position="809"/>
        <end position="828"/>
    </location>
</feature>
<organism evidence="5 6">
    <name type="scientific">Myotis brandtii</name>
    <name type="common">Brandt's bat</name>
    <dbReference type="NCBI Taxonomy" id="109478"/>
    <lineage>
        <taxon>Eukaryota</taxon>
        <taxon>Metazoa</taxon>
        <taxon>Chordata</taxon>
        <taxon>Craniata</taxon>
        <taxon>Vertebrata</taxon>
        <taxon>Euteleostomi</taxon>
        <taxon>Mammalia</taxon>
        <taxon>Eutheria</taxon>
        <taxon>Laurasiatheria</taxon>
        <taxon>Chiroptera</taxon>
        <taxon>Yangochiroptera</taxon>
        <taxon>Vespertilionidae</taxon>
        <taxon>Myotis</taxon>
    </lineage>
</organism>
<feature type="compositionally biased region" description="Basic and acidic residues" evidence="4">
    <location>
        <begin position="974"/>
        <end position="991"/>
    </location>
</feature>
<dbReference type="EMBL" id="KE161646">
    <property type="protein sequence ID" value="EPQ04765.1"/>
    <property type="molecule type" value="Genomic_DNA"/>
</dbReference>
<evidence type="ECO:0000256" key="1">
    <source>
        <dbReference type="ARBA" id="ARBA00022574"/>
    </source>
</evidence>
<evidence type="ECO:0000313" key="5">
    <source>
        <dbReference type="EMBL" id="EPQ04765.1"/>
    </source>
</evidence>
<feature type="region of interest" description="Disordered" evidence="4">
    <location>
        <begin position="728"/>
        <end position="747"/>
    </location>
</feature>
<dbReference type="SMART" id="SM00320">
    <property type="entry name" value="WD40"/>
    <property type="match status" value="6"/>
</dbReference>
<protein>
    <submittedName>
        <fullName evidence="5">PH-interacting protein</fullName>
    </submittedName>
</protein>
<dbReference type="Gene3D" id="2.130.10.10">
    <property type="entry name" value="YVTN repeat-like/Quinoprotein amine dehydrogenase"/>
    <property type="match status" value="2"/>
</dbReference>
<dbReference type="GO" id="GO:0008360">
    <property type="term" value="P:regulation of cell shape"/>
    <property type="evidence" value="ECO:0007669"/>
    <property type="project" value="TreeGrafter"/>
</dbReference>
<feature type="region of interest" description="Disordered" evidence="4">
    <location>
        <begin position="674"/>
        <end position="693"/>
    </location>
</feature>
<feature type="region of interest" description="Disordered" evidence="4">
    <location>
        <begin position="620"/>
        <end position="639"/>
    </location>
</feature>
<feature type="compositionally biased region" description="Basic and acidic residues" evidence="4">
    <location>
        <begin position="999"/>
        <end position="1012"/>
    </location>
</feature>
<feature type="region of interest" description="Disordered" evidence="4">
    <location>
        <begin position="755"/>
        <end position="774"/>
    </location>
</feature>
<feature type="compositionally biased region" description="Polar residues" evidence="4">
    <location>
        <begin position="1013"/>
        <end position="1022"/>
    </location>
</feature>
<feature type="compositionally biased region" description="Low complexity" evidence="4">
    <location>
        <begin position="1"/>
        <end position="15"/>
    </location>
</feature>
<dbReference type="PROSITE" id="PS50082">
    <property type="entry name" value="WD_REPEATS_2"/>
    <property type="match status" value="4"/>
</dbReference>
<feature type="repeat" description="WD" evidence="3">
    <location>
        <begin position="415"/>
        <end position="457"/>
    </location>
</feature>
<feature type="compositionally biased region" description="Basic residues" evidence="4">
    <location>
        <begin position="1136"/>
        <end position="1147"/>
    </location>
</feature>
<dbReference type="CDD" id="cd00200">
    <property type="entry name" value="WD40"/>
    <property type="match status" value="1"/>
</dbReference>
<evidence type="ECO:0000256" key="3">
    <source>
        <dbReference type="PROSITE-ProRule" id="PRU00221"/>
    </source>
</evidence>
<feature type="compositionally biased region" description="Basic and acidic residues" evidence="4">
    <location>
        <begin position="1025"/>
        <end position="1034"/>
    </location>
</feature>
<feature type="region of interest" description="Disordered" evidence="4">
    <location>
        <begin position="974"/>
        <end position="1153"/>
    </location>
</feature>
<proteinExistence type="predicted"/>
<keyword evidence="1 3" id="KW-0853">WD repeat</keyword>
<dbReference type="InterPro" id="IPR036322">
    <property type="entry name" value="WD40_repeat_dom_sf"/>
</dbReference>
<feature type="region of interest" description="Disordered" evidence="4">
    <location>
        <begin position="877"/>
        <end position="933"/>
    </location>
</feature>
<name>S7MML8_MYOBR</name>
<dbReference type="FunFam" id="2.130.10.10:FF:000222">
    <property type="entry name" value="Bromodomain and WD repeat domain containing 3"/>
    <property type="match status" value="1"/>
</dbReference>
<dbReference type="GO" id="GO:0005634">
    <property type="term" value="C:nucleus"/>
    <property type="evidence" value="ECO:0007669"/>
    <property type="project" value="TreeGrafter"/>
</dbReference>
<sequence>MAAGRYGAGASRRLGCPGDGGSQASRLPWPAVASAKGNKVSVIKAKSQIPACSQPPLGAWVAGGCGQPANSHQPLTQVARHPSGDHHPEGAVVSLQTAISPSPRLARHPSGDPHPEGAMASLQTAISPSPRLPGTPAETTTLKGLWSACKQLSAPRPGWPGTPAGTPTLKGLWPACKQPSDPPQLATPSWADTLFSRRLNGKYRLERLVPTAVYQHMKMHKRILGHLSSVYCVTFDRTGRRIFTGSDDCLVKIWATDDGRLLATLRGHAAEISDMAVNYENTMIAAGSCDKMIRVWCLRTCAPLAVLQGHSASITSLQDKVDSIQFSNTSNRFVSGSRDGTARIWQFKRREWKSILLDMATRPAGQNLQGIEDKITKMKVTMVAWDRHDNTVITAVNNMTLKVWNSYTGQLIHVLMGHEDEVFVLEPHPFDPRVLFSAGHDGNVIVWDLARGVKIRSYFNMIEGQGHGAVFDCKCSPDGQHFACTDSHGHLLIFGFGSSSKYDKIADQMFFHSDYRPLIRDANNFVLDEQTQQAPHLMPPPFLVDVDGNPHPSRYQRLVPGRENCREEQLIPQMGVTSSGGLASLKTALSPSPRLARHPSGDPHPEGGVTSLKTAISPLPRLARHPSGDPHPEGGVTSLKTAISPLPRLARHPSGDPHPEGGVTSLKTAISPLPRLARHPSGDPHPEGGVTSLKTAISPLPRLARHPSGDPHPEGGVTSLKTAISPLPRLARHPSGDPHPEGGVTSLKTAISPLPRLARHPSGDPHPEGGVTSLKTAISPLPRLARHPSGDPHPEGGVTSLKTAISPLPRLARHPSGDPHPEGGVTSLKTAISPLPRLARHPSGDPHPEGGLNQVLSQQVNQEISPLDSMIQRLQQEQDLRRSGEAGVSNTSRLSRGSVSSTSEVHSPPNVGLRRSGQIEGVRQMHSNAPRSEIATERDLVAWSRRVVVPELSAGVASRQEEWRTAKGEEEIKTYRSEEKRKHLTAPKENKTPTVSKNHAHEHFLDLGESKKQQANQHSYCTRSALEEIPRPSEEIENGTSSSDEGEVVAVSGGTSEEEERAWHSDGSSSDYSSDYSDWTADAGINLQPPKKIPKHKTKKAESSSDEEEESEKQKQKQIKKERKKIHEEKDGPISPKKKNPKERKQKVNLYIN</sequence>
<reference evidence="5 6" key="1">
    <citation type="journal article" date="2013" name="Nat. Commun.">
        <title>Genome analysis reveals insights into physiology and longevity of the Brandt's bat Myotis brandtii.</title>
        <authorList>
            <person name="Seim I."/>
            <person name="Fang X."/>
            <person name="Xiong Z."/>
            <person name="Lobanov A.V."/>
            <person name="Huang Z."/>
            <person name="Ma S."/>
            <person name="Feng Y."/>
            <person name="Turanov A.A."/>
            <person name="Zhu Y."/>
            <person name="Lenz T.L."/>
            <person name="Gerashchenko M.V."/>
            <person name="Fan D."/>
            <person name="Hee Yim S."/>
            <person name="Yao X."/>
            <person name="Jordan D."/>
            <person name="Xiong Y."/>
            <person name="Ma Y."/>
            <person name="Lyapunov A.N."/>
            <person name="Chen G."/>
            <person name="Kulakova O.I."/>
            <person name="Sun Y."/>
            <person name="Lee S.G."/>
            <person name="Bronson R.T."/>
            <person name="Moskalev A.A."/>
            <person name="Sunyaev S.R."/>
            <person name="Zhang G."/>
            <person name="Krogh A."/>
            <person name="Wang J."/>
            <person name="Gladyshev V.N."/>
        </authorList>
    </citation>
    <scope>NUCLEOTIDE SEQUENCE [LARGE SCALE GENOMIC DNA]</scope>
</reference>
<gene>
    <name evidence="5" type="ORF">D623_10025149</name>
</gene>
<dbReference type="Pfam" id="PF00400">
    <property type="entry name" value="WD40"/>
    <property type="match status" value="4"/>
</dbReference>
<evidence type="ECO:0000256" key="4">
    <source>
        <dbReference type="SAM" id="MobiDB-lite"/>
    </source>
</evidence>
<dbReference type="PROSITE" id="PS50294">
    <property type="entry name" value="WD_REPEATS_REGION"/>
    <property type="match status" value="4"/>
</dbReference>
<feature type="region of interest" description="Disordered" evidence="4">
    <location>
        <begin position="782"/>
        <end position="801"/>
    </location>
</feature>
<dbReference type="InterPro" id="IPR015943">
    <property type="entry name" value="WD40/YVTN_repeat-like_dom_sf"/>
</dbReference>